<keyword evidence="2" id="KW-0238">DNA-binding</keyword>
<evidence type="ECO:0000256" key="4">
    <source>
        <dbReference type="SAM" id="MobiDB-lite"/>
    </source>
</evidence>
<dbReference type="GO" id="GO:0003677">
    <property type="term" value="F:DNA binding"/>
    <property type="evidence" value="ECO:0007669"/>
    <property type="project" value="UniProtKB-KW"/>
</dbReference>
<dbReference type="Gene3D" id="1.20.120.530">
    <property type="entry name" value="GntR ligand-binding domain-like"/>
    <property type="match status" value="1"/>
</dbReference>
<dbReference type="AlphaFoldDB" id="A0A2V3UET7"/>
<protein>
    <submittedName>
        <fullName evidence="5">GntR family transcriptional regulator</fullName>
    </submittedName>
</protein>
<dbReference type="Proteomes" id="UP000248021">
    <property type="component" value="Unassembled WGS sequence"/>
</dbReference>
<dbReference type="PANTHER" id="PTHR43537">
    <property type="entry name" value="TRANSCRIPTIONAL REGULATOR, GNTR FAMILY"/>
    <property type="match status" value="1"/>
</dbReference>
<accession>A0A2V3UET7</accession>
<evidence type="ECO:0000256" key="2">
    <source>
        <dbReference type="ARBA" id="ARBA00023125"/>
    </source>
</evidence>
<evidence type="ECO:0000256" key="3">
    <source>
        <dbReference type="ARBA" id="ARBA00023163"/>
    </source>
</evidence>
<gene>
    <name evidence="5" type="ORF">C7450_102488</name>
</gene>
<feature type="region of interest" description="Disordered" evidence="4">
    <location>
        <begin position="246"/>
        <end position="276"/>
    </location>
</feature>
<dbReference type="Gene3D" id="1.10.10.10">
    <property type="entry name" value="Winged helix-like DNA-binding domain superfamily/Winged helix DNA-binding domain"/>
    <property type="match status" value="1"/>
</dbReference>
<dbReference type="Pfam" id="PF07729">
    <property type="entry name" value="FCD"/>
    <property type="match status" value="1"/>
</dbReference>
<dbReference type="PRINTS" id="PR00035">
    <property type="entry name" value="HTHGNTR"/>
</dbReference>
<dbReference type="InterPro" id="IPR008920">
    <property type="entry name" value="TF_FadR/GntR_C"/>
</dbReference>
<dbReference type="PROSITE" id="PS50949">
    <property type="entry name" value="HTH_GNTR"/>
    <property type="match status" value="1"/>
</dbReference>
<feature type="compositionally biased region" description="Basic and acidic residues" evidence="4">
    <location>
        <begin position="262"/>
        <end position="276"/>
    </location>
</feature>
<dbReference type="InterPro" id="IPR036390">
    <property type="entry name" value="WH_DNA-bd_sf"/>
</dbReference>
<proteinExistence type="predicted"/>
<dbReference type="PANTHER" id="PTHR43537:SF5">
    <property type="entry name" value="UXU OPERON TRANSCRIPTIONAL REGULATOR"/>
    <property type="match status" value="1"/>
</dbReference>
<name>A0A2V3UET7_9HYPH</name>
<dbReference type="SMART" id="SM00895">
    <property type="entry name" value="FCD"/>
    <property type="match status" value="1"/>
</dbReference>
<dbReference type="GO" id="GO:0003700">
    <property type="term" value="F:DNA-binding transcription factor activity"/>
    <property type="evidence" value="ECO:0007669"/>
    <property type="project" value="InterPro"/>
</dbReference>
<sequence length="276" mass="30699">MAALFAMKASTIRPARKERLGEIIYGQILEQILADNYGEGDKLPSEAELSLAFEVSRPVIREALMRLQADGLVQARRGIGTFVSHRPSSRLPELVSATELSGYLRTFEPRIVLEAEAARLAASRRTNHQLKRMRDTIEALRAAIQGGHLGTEEDIAFHEVIAEATGNDYFPSLLNDLRRPVVSTMAIGLELARERSPARRNRVVEEHGKVFDAVLAQDGECAAAYMRHHLYQARAAVTDVHHLEREPFNAPNHPLDEAGDGSVHHPGEKLARTRRP</sequence>
<dbReference type="CDD" id="cd07377">
    <property type="entry name" value="WHTH_GntR"/>
    <property type="match status" value="1"/>
</dbReference>
<keyword evidence="3" id="KW-0804">Transcription</keyword>
<evidence type="ECO:0000313" key="6">
    <source>
        <dbReference type="Proteomes" id="UP000248021"/>
    </source>
</evidence>
<dbReference type="SUPFAM" id="SSF48008">
    <property type="entry name" value="GntR ligand-binding domain-like"/>
    <property type="match status" value="1"/>
</dbReference>
<dbReference type="SUPFAM" id="SSF46785">
    <property type="entry name" value="Winged helix' DNA-binding domain"/>
    <property type="match status" value="1"/>
</dbReference>
<evidence type="ECO:0000313" key="5">
    <source>
        <dbReference type="EMBL" id="PXW63570.1"/>
    </source>
</evidence>
<keyword evidence="1" id="KW-0805">Transcription regulation</keyword>
<dbReference type="SMART" id="SM00345">
    <property type="entry name" value="HTH_GNTR"/>
    <property type="match status" value="1"/>
</dbReference>
<dbReference type="InterPro" id="IPR036388">
    <property type="entry name" value="WH-like_DNA-bd_sf"/>
</dbReference>
<reference evidence="5 6" key="1">
    <citation type="submission" date="2018-05" db="EMBL/GenBank/DDBJ databases">
        <title>Genomic Encyclopedia of Type Strains, Phase IV (KMG-IV): sequencing the most valuable type-strain genomes for metagenomic binning, comparative biology and taxonomic classification.</title>
        <authorList>
            <person name="Goeker M."/>
        </authorList>
    </citation>
    <scope>NUCLEOTIDE SEQUENCE [LARGE SCALE GENOMIC DNA]</scope>
    <source>
        <strain evidence="5 6">DSM 6462</strain>
    </source>
</reference>
<comment type="caution">
    <text evidence="5">The sequence shown here is derived from an EMBL/GenBank/DDBJ whole genome shotgun (WGS) entry which is preliminary data.</text>
</comment>
<dbReference type="Pfam" id="PF00392">
    <property type="entry name" value="GntR"/>
    <property type="match status" value="1"/>
</dbReference>
<organism evidence="5 6">
    <name type="scientific">Chelatococcus asaccharovorans</name>
    <dbReference type="NCBI Taxonomy" id="28210"/>
    <lineage>
        <taxon>Bacteria</taxon>
        <taxon>Pseudomonadati</taxon>
        <taxon>Pseudomonadota</taxon>
        <taxon>Alphaproteobacteria</taxon>
        <taxon>Hyphomicrobiales</taxon>
        <taxon>Chelatococcaceae</taxon>
        <taxon>Chelatococcus</taxon>
    </lineage>
</organism>
<dbReference type="InterPro" id="IPR000524">
    <property type="entry name" value="Tscrpt_reg_HTH_GntR"/>
</dbReference>
<keyword evidence="6" id="KW-1185">Reference proteome</keyword>
<dbReference type="InterPro" id="IPR011711">
    <property type="entry name" value="GntR_C"/>
</dbReference>
<dbReference type="EMBL" id="QJJK01000002">
    <property type="protein sequence ID" value="PXW63570.1"/>
    <property type="molecule type" value="Genomic_DNA"/>
</dbReference>
<evidence type="ECO:0000256" key="1">
    <source>
        <dbReference type="ARBA" id="ARBA00023015"/>
    </source>
</evidence>